<reference evidence="2 3" key="1">
    <citation type="submission" date="2017-04" db="EMBL/GenBank/DDBJ databases">
        <title>The new phylogeny of genus Mycobacterium.</title>
        <authorList>
            <person name="Tortoli E."/>
            <person name="Trovato A."/>
            <person name="Cirillo D.M."/>
        </authorList>
    </citation>
    <scope>NUCLEOTIDE SEQUENCE [LARGE SCALE GENOMIC DNA]</scope>
    <source>
        <strain evidence="2 3">TBL 1200985</strain>
    </source>
</reference>
<evidence type="ECO:0000313" key="2">
    <source>
        <dbReference type="EMBL" id="OSC39406.1"/>
    </source>
</evidence>
<keyword evidence="3" id="KW-1185">Reference proteome</keyword>
<dbReference type="InterPro" id="IPR050834">
    <property type="entry name" value="Glycosyltransf_2"/>
</dbReference>
<comment type="caution">
    <text evidence="2">The sequence shown here is derived from an EMBL/GenBank/DDBJ whole genome shotgun (WGS) entry which is preliminary data.</text>
</comment>
<dbReference type="EMBL" id="NCXP01000025">
    <property type="protein sequence ID" value="OSC39406.1"/>
    <property type="molecule type" value="Genomic_DNA"/>
</dbReference>
<dbReference type="Pfam" id="PF00535">
    <property type="entry name" value="Glycos_transf_2"/>
    <property type="match status" value="1"/>
</dbReference>
<dbReference type="Proteomes" id="UP000193247">
    <property type="component" value="Unassembled WGS sequence"/>
</dbReference>
<sequence length="336" mass="37698">MCRQSSLTGGGLDGVPVSPTVSVCIPTYNNSATIERCLRSVLDQEGVDFEILVVDDDSSDESSAIAATMLRPGDRLIRNESRVGLNRNHNKCLELARGRCIQFVHGDDWLLPGALQALAGCFDDPTVGMAFAPRRVISDDPKFKRRYGTVHTHFRKLREHNYGPSLVTQMVLRGANGNWIGEPTCVMFRHRLALDTGGFRNDIYQLVDLDLWLRLMLRCAVRFVPQELSVRSHTAATETTQIRRTRRYWLDQLRILTWLIVDPASPAVTRVIAGMWWLPAWLALPVEAAVFGPQRWLRIKTLALAPVREFGHARRLCKGRLTLTAALLPAGGSNFE</sequence>
<dbReference type="Gene3D" id="3.90.550.10">
    <property type="entry name" value="Spore Coat Polysaccharide Biosynthesis Protein SpsA, Chain A"/>
    <property type="match status" value="1"/>
</dbReference>
<dbReference type="STRING" id="1430326.B8W66_17325"/>
<dbReference type="SUPFAM" id="SSF53448">
    <property type="entry name" value="Nucleotide-diphospho-sugar transferases"/>
    <property type="match status" value="1"/>
</dbReference>
<proteinExistence type="predicted"/>
<dbReference type="InterPro" id="IPR001173">
    <property type="entry name" value="Glyco_trans_2-like"/>
</dbReference>
<evidence type="ECO:0000313" key="3">
    <source>
        <dbReference type="Proteomes" id="UP000193247"/>
    </source>
</evidence>
<gene>
    <name evidence="2" type="ORF">B8W66_17325</name>
</gene>
<dbReference type="PANTHER" id="PTHR43685">
    <property type="entry name" value="GLYCOSYLTRANSFERASE"/>
    <property type="match status" value="1"/>
</dbReference>
<dbReference type="OrthoDB" id="3177103at2"/>
<organism evidence="2 3">
    <name type="scientific">Mycobacterium decipiens</name>
    <dbReference type="NCBI Taxonomy" id="1430326"/>
    <lineage>
        <taxon>Bacteria</taxon>
        <taxon>Bacillati</taxon>
        <taxon>Actinomycetota</taxon>
        <taxon>Actinomycetes</taxon>
        <taxon>Mycobacteriales</taxon>
        <taxon>Mycobacteriaceae</taxon>
        <taxon>Mycobacterium</taxon>
    </lineage>
</organism>
<evidence type="ECO:0000259" key="1">
    <source>
        <dbReference type="Pfam" id="PF00535"/>
    </source>
</evidence>
<dbReference type="AlphaFoldDB" id="A0A1X2LRS0"/>
<name>A0A1X2LRS0_9MYCO</name>
<dbReference type="RefSeq" id="WP_085326533.1">
    <property type="nucleotide sequence ID" value="NZ_NCXP01000025.1"/>
</dbReference>
<dbReference type="PANTHER" id="PTHR43685:SF11">
    <property type="entry name" value="GLYCOSYLTRANSFERASE TAGX-RELATED"/>
    <property type="match status" value="1"/>
</dbReference>
<accession>A0A1X2LRS0</accession>
<protein>
    <recommendedName>
        <fullName evidence="1">Glycosyltransferase 2-like domain-containing protein</fullName>
    </recommendedName>
</protein>
<dbReference type="InterPro" id="IPR029044">
    <property type="entry name" value="Nucleotide-diphossugar_trans"/>
</dbReference>
<feature type="domain" description="Glycosyltransferase 2-like" evidence="1">
    <location>
        <begin position="22"/>
        <end position="161"/>
    </location>
</feature>